<dbReference type="Proteomes" id="UP001147830">
    <property type="component" value="Unassembled WGS sequence"/>
</dbReference>
<dbReference type="InterPro" id="IPR052572">
    <property type="entry name" value="UPF0153_domain"/>
</dbReference>
<dbReference type="InterPro" id="IPR005358">
    <property type="entry name" value="Puta_zinc/iron-chelating_dom"/>
</dbReference>
<dbReference type="Pfam" id="PF03692">
    <property type="entry name" value="CxxCxxCC"/>
    <property type="match status" value="1"/>
</dbReference>
<dbReference type="PANTHER" id="PTHR36931">
    <property type="entry name" value="UPF0153 PROTEIN YEIW"/>
    <property type="match status" value="1"/>
</dbReference>
<dbReference type="EMBL" id="JAOANI010000029">
    <property type="protein sequence ID" value="MCT7360966.1"/>
    <property type="molecule type" value="Genomic_DNA"/>
</dbReference>
<name>A0A9X2WI89_9GAMM</name>
<dbReference type="AlphaFoldDB" id="A0A9X2WI89"/>
<sequence>MDCRLGCGACCIAPSISSPIPGMPAGKAAGERCIQLDERNLCLLFGDPRRPAVCGDFKADEEVCAADNPTALENLTLLESSTAIIVRSH</sequence>
<dbReference type="PANTHER" id="PTHR36931:SF1">
    <property type="entry name" value="UPF0153 PROTEIN YEIW"/>
    <property type="match status" value="1"/>
</dbReference>
<reference evidence="1" key="2">
    <citation type="submission" date="2022-08" db="EMBL/GenBank/DDBJ databases">
        <authorList>
            <person name="Dong C."/>
        </authorList>
    </citation>
    <scope>NUCLEOTIDE SEQUENCE</scope>
    <source>
        <strain evidence="1">59MF3M-4</strain>
    </source>
</reference>
<protein>
    <submittedName>
        <fullName evidence="1">YkgJ family cysteine cluster protein</fullName>
    </submittedName>
</protein>
<organism evidence="1 2">
    <name type="scientific">Thalassolituus pacificus</name>
    <dbReference type="NCBI Taxonomy" id="2975440"/>
    <lineage>
        <taxon>Bacteria</taxon>
        <taxon>Pseudomonadati</taxon>
        <taxon>Pseudomonadota</taxon>
        <taxon>Gammaproteobacteria</taxon>
        <taxon>Oceanospirillales</taxon>
        <taxon>Oceanospirillaceae</taxon>
        <taxon>Thalassolituus</taxon>
    </lineage>
</organism>
<accession>A0A9X2WI89</accession>
<gene>
    <name evidence="1" type="ORF">NYR02_18230</name>
</gene>
<reference evidence="1" key="1">
    <citation type="journal article" date="2022" name="Front. Microbiol.">
        <title>Genome-based taxonomic rearrangement of Oceanobacter-related bacteria including the description of Thalassolituus hydrocarbonoclasticus sp. nov. and Thalassolituus pacificus sp. nov. and emended description of the genus Thalassolituus.</title>
        <authorList>
            <person name="Dong C."/>
            <person name="Wei L."/>
            <person name="Wang J."/>
            <person name="Lai Q."/>
            <person name="Huang Z."/>
            <person name="Shao Z."/>
        </authorList>
    </citation>
    <scope>NUCLEOTIDE SEQUENCE</scope>
    <source>
        <strain evidence="1">59MF3M-4</strain>
    </source>
</reference>
<evidence type="ECO:0000313" key="1">
    <source>
        <dbReference type="EMBL" id="MCT7360966.1"/>
    </source>
</evidence>
<dbReference type="RefSeq" id="WP_260977798.1">
    <property type="nucleotide sequence ID" value="NZ_JAOANI010000029.1"/>
</dbReference>
<comment type="caution">
    <text evidence="1">The sequence shown here is derived from an EMBL/GenBank/DDBJ whole genome shotgun (WGS) entry which is preliminary data.</text>
</comment>
<proteinExistence type="predicted"/>
<keyword evidence="2" id="KW-1185">Reference proteome</keyword>
<evidence type="ECO:0000313" key="2">
    <source>
        <dbReference type="Proteomes" id="UP001147830"/>
    </source>
</evidence>